<dbReference type="InterPro" id="IPR050890">
    <property type="entry name" value="PTS_EIIA_component"/>
</dbReference>
<reference evidence="8" key="1">
    <citation type="submission" date="2019-08" db="EMBL/GenBank/DDBJ databases">
        <authorList>
            <person name="Kucharzyk K."/>
            <person name="Murdoch R.W."/>
            <person name="Higgins S."/>
            <person name="Loffler F."/>
        </authorList>
    </citation>
    <scope>NUCLEOTIDE SEQUENCE</scope>
</reference>
<evidence type="ECO:0000256" key="6">
    <source>
        <dbReference type="ARBA" id="ARBA00022777"/>
    </source>
</evidence>
<evidence type="ECO:0000259" key="7">
    <source>
        <dbReference type="PROSITE" id="PS51093"/>
    </source>
</evidence>
<evidence type="ECO:0000256" key="2">
    <source>
        <dbReference type="ARBA" id="ARBA00022448"/>
    </source>
</evidence>
<gene>
    <name evidence="8" type="primary">crr_9</name>
    <name evidence="8" type="ORF">SDC9_154458</name>
</gene>
<evidence type="ECO:0000313" key="8">
    <source>
        <dbReference type="EMBL" id="MPN07192.1"/>
    </source>
</evidence>
<dbReference type="Gene3D" id="2.70.70.10">
    <property type="entry name" value="Glucose Permease (Domain IIA)"/>
    <property type="match status" value="1"/>
</dbReference>
<organism evidence="8">
    <name type="scientific">bioreactor metagenome</name>
    <dbReference type="NCBI Taxonomy" id="1076179"/>
    <lineage>
        <taxon>unclassified sequences</taxon>
        <taxon>metagenomes</taxon>
        <taxon>ecological metagenomes</taxon>
    </lineage>
</organism>
<dbReference type="InterPro" id="IPR001127">
    <property type="entry name" value="PTS_EIIA_1_perm"/>
</dbReference>
<keyword evidence="3" id="KW-0762">Sugar transport</keyword>
<dbReference type="PANTHER" id="PTHR45008">
    <property type="entry name" value="PTS SYSTEM GLUCOSE-SPECIFIC EIIA COMPONENT"/>
    <property type="match status" value="1"/>
</dbReference>
<name>A0A645F107_9ZZZZ</name>
<dbReference type="GO" id="GO:0005737">
    <property type="term" value="C:cytoplasm"/>
    <property type="evidence" value="ECO:0007669"/>
    <property type="project" value="UniProtKB-SubCell"/>
</dbReference>
<keyword evidence="5" id="KW-0598">Phosphotransferase system</keyword>
<evidence type="ECO:0000256" key="4">
    <source>
        <dbReference type="ARBA" id="ARBA00022679"/>
    </source>
</evidence>
<evidence type="ECO:0000256" key="3">
    <source>
        <dbReference type="ARBA" id="ARBA00022597"/>
    </source>
</evidence>
<dbReference type="Pfam" id="PF00358">
    <property type="entry name" value="PTS_EIIA_1"/>
    <property type="match status" value="1"/>
</dbReference>
<keyword evidence="2" id="KW-0813">Transport</keyword>
<feature type="domain" description="PTS EIIA type-1" evidence="7">
    <location>
        <begin position="1"/>
        <end position="91"/>
    </location>
</feature>
<keyword evidence="6" id="KW-0418">Kinase</keyword>
<dbReference type="PANTHER" id="PTHR45008:SF1">
    <property type="entry name" value="PTS SYSTEM GLUCOSE-SPECIFIC EIIA COMPONENT"/>
    <property type="match status" value="1"/>
</dbReference>
<dbReference type="GO" id="GO:0009401">
    <property type="term" value="P:phosphoenolpyruvate-dependent sugar phosphotransferase system"/>
    <property type="evidence" value="ECO:0007669"/>
    <property type="project" value="UniProtKB-KW"/>
</dbReference>
<dbReference type="GO" id="GO:0016301">
    <property type="term" value="F:kinase activity"/>
    <property type="evidence" value="ECO:0007669"/>
    <property type="project" value="UniProtKB-KW"/>
</dbReference>
<dbReference type="PROSITE" id="PS00371">
    <property type="entry name" value="PTS_EIIA_TYPE_1_HIS"/>
    <property type="match status" value="1"/>
</dbReference>
<accession>A0A645F107</accession>
<comment type="caution">
    <text evidence="8">The sequence shown here is derived from an EMBL/GenBank/DDBJ whole genome shotgun (WGS) entry which is preliminary data.</text>
</comment>
<protein>
    <submittedName>
        <fullName evidence="8">PTS system glucose-specific EIIA component</fullName>
    </submittedName>
</protein>
<evidence type="ECO:0000256" key="5">
    <source>
        <dbReference type="ARBA" id="ARBA00022683"/>
    </source>
</evidence>
<sequence>MVPSGNKVYAPASGEITVLFPTKHAVAITTEEGLEILVHIGIDTVNLNGEGFTSHVKQGDKVKKGDLLVSFDTEFVEKNAKSLISPIVITNMEKVESITVDFSKKKAMEEVAKVIFK</sequence>
<dbReference type="NCBIfam" id="TIGR00830">
    <property type="entry name" value="PTBA"/>
    <property type="match status" value="1"/>
</dbReference>
<proteinExistence type="predicted"/>
<dbReference type="AlphaFoldDB" id="A0A645F107"/>
<dbReference type="PROSITE" id="PS51093">
    <property type="entry name" value="PTS_EIIA_TYPE_1"/>
    <property type="match status" value="1"/>
</dbReference>
<dbReference type="SUPFAM" id="SSF51261">
    <property type="entry name" value="Duplicated hybrid motif"/>
    <property type="match status" value="1"/>
</dbReference>
<keyword evidence="4" id="KW-0808">Transferase</keyword>
<dbReference type="InterPro" id="IPR011055">
    <property type="entry name" value="Dup_hybrid_motif"/>
</dbReference>
<comment type="subcellular location">
    <subcellularLocation>
        <location evidence="1">Cytoplasm</location>
    </subcellularLocation>
</comment>
<dbReference type="EMBL" id="VSSQ01053159">
    <property type="protein sequence ID" value="MPN07192.1"/>
    <property type="molecule type" value="Genomic_DNA"/>
</dbReference>
<evidence type="ECO:0000256" key="1">
    <source>
        <dbReference type="ARBA" id="ARBA00004496"/>
    </source>
</evidence>